<accession>A0ABX8AD05</accession>
<dbReference type="EMBL" id="CP036498">
    <property type="protein sequence ID" value="QUS41152.1"/>
    <property type="molecule type" value="Genomic_DNA"/>
</dbReference>
<evidence type="ECO:0000313" key="1">
    <source>
        <dbReference type="EMBL" id="QUS41152.1"/>
    </source>
</evidence>
<evidence type="ECO:0000313" key="2">
    <source>
        <dbReference type="Proteomes" id="UP000682843"/>
    </source>
</evidence>
<protein>
    <submittedName>
        <fullName evidence="1">Uncharacterized protein</fullName>
    </submittedName>
</protein>
<keyword evidence="2" id="KW-1185">Reference proteome</keyword>
<dbReference type="RefSeq" id="WP_211909755.1">
    <property type="nucleotide sequence ID" value="NZ_CP036498.1"/>
</dbReference>
<reference evidence="1 2" key="1">
    <citation type="submission" date="2019-02" db="EMBL/GenBank/DDBJ databases">
        <title>Emended description of the genus Rhodopseudomonas and description of Rhodopseudomonas albus sp. nov., a non-phototrophic, heavy-metal-tolerant bacterium isolated from garden soil.</title>
        <authorList>
            <person name="Bao Z."/>
            <person name="Cao W.W."/>
            <person name="Sato Y."/>
            <person name="Nishizawa T."/>
            <person name="Zhao J."/>
            <person name="Guo Y."/>
            <person name="Ohta H."/>
        </authorList>
    </citation>
    <scope>NUCLEOTIDE SEQUENCE [LARGE SCALE GENOMIC DNA]</scope>
    <source>
        <strain evidence="1 2">SK50-23</strain>
    </source>
</reference>
<dbReference type="Proteomes" id="UP000682843">
    <property type="component" value="Chromosome"/>
</dbReference>
<proteinExistence type="predicted"/>
<gene>
    <name evidence="1" type="ORF">RPMA_21625</name>
</gene>
<organism evidence="1 2">
    <name type="scientific">Tardiphaga alba</name>
    <dbReference type="NCBI Taxonomy" id="340268"/>
    <lineage>
        <taxon>Bacteria</taxon>
        <taxon>Pseudomonadati</taxon>
        <taxon>Pseudomonadota</taxon>
        <taxon>Alphaproteobacteria</taxon>
        <taxon>Hyphomicrobiales</taxon>
        <taxon>Nitrobacteraceae</taxon>
        <taxon>Tardiphaga</taxon>
    </lineage>
</organism>
<sequence length="67" mass="7932">MTEATMIMSENYLRDRAEDCSRLAEQENDLEMRSMLADLEMDYRAKAVHAAAKHWRDAPRYFEGRYA</sequence>
<name>A0ABX8AD05_9BRAD</name>